<name>A0A2M8KML0_9BACT</name>
<evidence type="ECO:0000259" key="2">
    <source>
        <dbReference type="Pfam" id="PF13439"/>
    </source>
</evidence>
<dbReference type="Pfam" id="PF13439">
    <property type="entry name" value="Glyco_transf_4"/>
    <property type="match status" value="1"/>
</dbReference>
<feature type="domain" description="Glycosyl transferase family 1" evidence="1">
    <location>
        <begin position="195"/>
        <end position="340"/>
    </location>
</feature>
<dbReference type="PANTHER" id="PTHR45947:SF3">
    <property type="entry name" value="SULFOQUINOVOSYL TRANSFERASE SQD2"/>
    <property type="match status" value="1"/>
</dbReference>
<dbReference type="Pfam" id="PF00534">
    <property type="entry name" value="Glycos_transf_1"/>
    <property type="match status" value="1"/>
</dbReference>
<dbReference type="GO" id="GO:0016757">
    <property type="term" value="F:glycosyltransferase activity"/>
    <property type="evidence" value="ECO:0007669"/>
    <property type="project" value="InterPro"/>
</dbReference>
<evidence type="ECO:0000313" key="4">
    <source>
        <dbReference type="Proteomes" id="UP000231434"/>
    </source>
</evidence>
<evidence type="ECO:0000313" key="3">
    <source>
        <dbReference type="EMBL" id="PJE61140.1"/>
    </source>
</evidence>
<dbReference type="EMBL" id="PFEB01000007">
    <property type="protein sequence ID" value="PJE61140.1"/>
    <property type="molecule type" value="Genomic_DNA"/>
</dbReference>
<reference evidence="4" key="1">
    <citation type="submission" date="2017-09" db="EMBL/GenBank/DDBJ databases">
        <title>Depth-based differentiation of microbial function through sediment-hosted aquifers and enrichment of novel symbionts in the deep terrestrial subsurface.</title>
        <authorList>
            <person name="Probst A.J."/>
            <person name="Ladd B."/>
            <person name="Jarett J.K."/>
            <person name="Geller-Mcgrath D.E."/>
            <person name="Sieber C.M.K."/>
            <person name="Emerson J.B."/>
            <person name="Anantharaman K."/>
            <person name="Thomas B.C."/>
            <person name="Malmstrom R."/>
            <person name="Stieglmeier M."/>
            <person name="Klingl A."/>
            <person name="Woyke T."/>
            <person name="Ryan C.M."/>
            <person name="Banfield J.F."/>
        </authorList>
    </citation>
    <scope>NUCLEOTIDE SEQUENCE [LARGE SCALE GENOMIC DNA]</scope>
</reference>
<protein>
    <recommendedName>
        <fullName evidence="5">Glycosyl transferase family 1 domain-containing protein</fullName>
    </recommendedName>
</protein>
<dbReference type="InterPro" id="IPR001296">
    <property type="entry name" value="Glyco_trans_1"/>
</dbReference>
<dbReference type="InterPro" id="IPR028098">
    <property type="entry name" value="Glyco_trans_4-like_N"/>
</dbReference>
<comment type="caution">
    <text evidence="3">The sequence shown here is derived from an EMBL/GenBank/DDBJ whole genome shotgun (WGS) entry which is preliminary data.</text>
</comment>
<proteinExistence type="predicted"/>
<dbReference type="PANTHER" id="PTHR45947">
    <property type="entry name" value="SULFOQUINOVOSYL TRANSFERASE SQD2"/>
    <property type="match status" value="1"/>
</dbReference>
<feature type="domain" description="Glycosyltransferase subfamily 4-like N-terminal" evidence="2">
    <location>
        <begin position="77"/>
        <end position="181"/>
    </location>
</feature>
<dbReference type="Proteomes" id="UP000231434">
    <property type="component" value="Unassembled WGS sequence"/>
</dbReference>
<evidence type="ECO:0000259" key="1">
    <source>
        <dbReference type="Pfam" id="PF00534"/>
    </source>
</evidence>
<dbReference type="AlphaFoldDB" id="A0A2M8KML0"/>
<dbReference type="Gene3D" id="3.40.50.2000">
    <property type="entry name" value="Glycogen Phosphorylase B"/>
    <property type="match status" value="2"/>
</dbReference>
<dbReference type="SUPFAM" id="SSF53756">
    <property type="entry name" value="UDP-Glycosyltransferase/glycogen phosphorylase"/>
    <property type="match status" value="1"/>
</dbReference>
<organism evidence="3 4">
    <name type="scientific">Candidatus Roizmanbacteria bacterium CG10_big_fil_rev_8_21_14_0_10_36_26</name>
    <dbReference type="NCBI Taxonomy" id="1974851"/>
    <lineage>
        <taxon>Bacteria</taxon>
        <taxon>Candidatus Roizmaniibacteriota</taxon>
    </lineage>
</organism>
<gene>
    <name evidence="3" type="ORF">COU86_00715</name>
</gene>
<evidence type="ECO:0008006" key="5">
    <source>
        <dbReference type="Google" id="ProtNLM"/>
    </source>
</evidence>
<dbReference type="CDD" id="cd03801">
    <property type="entry name" value="GT4_PimA-like"/>
    <property type="match status" value="1"/>
</dbReference>
<dbReference type="InterPro" id="IPR050194">
    <property type="entry name" value="Glycosyltransferase_grp1"/>
</dbReference>
<accession>A0A2M8KML0</accession>
<sequence>MIKVALVRGRYLNNFEGQNYIFNKNNIKLTAISSLKPLDDQFPFPVIKLPSLADLQNVPFLSKPLKFISNRLLGDSQILFGLEKFANKFDIFQTADSHYYYSFQLANLRKRGLIKKLISTSWETIPFNNETIKQKKFIKEFTQSQTDLFICHTNRAKDCLIKEGIGENKIEVIKLGVDINRFKSQNSKVKDQSDKLKIKNIKILFVGRLVKEKGLPDLQEAIKQIEKSKFKSQKYKLKVKVIKGNINYREMPKVYQEADIFVLPSKTTKTWEEQYGMVLVEAMASGLPIVAYNTGAIAELVGEAGLLIKESDVNQLANSIKLLIENRDLRLKLGKIGRKRAEKYFDVRKTTWKIGKIYENIGRNID</sequence>